<sequence>MNDEEFHATHAASVQQSGKLKQMRLESQARMKTNVQKRKMMTLLMNIRREETSQQKMN</sequence>
<dbReference type="AlphaFoldDB" id="U1RCM4"/>
<reference evidence="2 3" key="1">
    <citation type="submission" date="2013-08" db="EMBL/GenBank/DDBJ databases">
        <authorList>
            <person name="Weinstock G."/>
            <person name="Sodergren E."/>
            <person name="Wylie T."/>
            <person name="Fulton L."/>
            <person name="Fulton R."/>
            <person name="Fronick C."/>
            <person name="O'Laughlin M."/>
            <person name="Godfrey J."/>
            <person name="Miner T."/>
            <person name="Herter B."/>
            <person name="Appelbaum E."/>
            <person name="Cordes M."/>
            <person name="Lek S."/>
            <person name="Wollam A."/>
            <person name="Pepin K.H."/>
            <person name="Palsikar V.B."/>
            <person name="Mitreva M."/>
            <person name="Wilson R.K."/>
        </authorList>
    </citation>
    <scope>NUCLEOTIDE SEQUENCE [LARGE SCALE GENOMIC DNA]</scope>
    <source>
        <strain evidence="2 3">F0580</strain>
    </source>
</reference>
<dbReference type="RefSeq" id="WP_021617386.1">
    <property type="nucleotide sequence ID" value="NZ_KE952640.1"/>
</dbReference>
<feature type="region of interest" description="Disordered" evidence="1">
    <location>
        <begin position="1"/>
        <end position="21"/>
    </location>
</feature>
<protein>
    <submittedName>
        <fullName evidence="2">Uncharacterized protein</fullName>
    </submittedName>
</protein>
<accession>U1RCM4</accession>
<evidence type="ECO:0000313" key="2">
    <source>
        <dbReference type="EMBL" id="ERH31796.1"/>
    </source>
</evidence>
<dbReference type="HOGENOM" id="CLU_2969101_0_0_11"/>
<gene>
    <name evidence="2" type="ORF">HMPREF9244_00233</name>
</gene>
<name>U1RCM4_9BIFI</name>
<dbReference type="Proteomes" id="UP000016519">
    <property type="component" value="Unassembled WGS sequence"/>
</dbReference>
<organism evidence="2 3">
    <name type="scientific">Alloscardovia omnicolens F0580</name>
    <dbReference type="NCBI Taxonomy" id="1321816"/>
    <lineage>
        <taxon>Bacteria</taxon>
        <taxon>Bacillati</taxon>
        <taxon>Actinomycetota</taxon>
        <taxon>Actinomycetes</taxon>
        <taxon>Bifidobacteriales</taxon>
        <taxon>Bifidobacteriaceae</taxon>
        <taxon>Alloscardovia</taxon>
    </lineage>
</organism>
<dbReference type="PATRIC" id="fig|1321816.3.peg.194"/>
<dbReference type="EMBL" id="AWSI01000009">
    <property type="protein sequence ID" value="ERH31796.1"/>
    <property type="molecule type" value="Genomic_DNA"/>
</dbReference>
<evidence type="ECO:0000313" key="3">
    <source>
        <dbReference type="Proteomes" id="UP000016519"/>
    </source>
</evidence>
<proteinExistence type="predicted"/>
<keyword evidence="3" id="KW-1185">Reference proteome</keyword>
<comment type="caution">
    <text evidence="2">The sequence shown here is derived from an EMBL/GenBank/DDBJ whole genome shotgun (WGS) entry which is preliminary data.</text>
</comment>
<evidence type="ECO:0000256" key="1">
    <source>
        <dbReference type="SAM" id="MobiDB-lite"/>
    </source>
</evidence>